<gene>
    <name evidence="17" type="primary">lpdA</name>
    <name evidence="17" type="ORF">DDZ13_07950</name>
</gene>
<dbReference type="InterPro" id="IPR012999">
    <property type="entry name" value="Pyr_OxRdtase_I_AS"/>
</dbReference>
<comment type="similarity">
    <text evidence="1 14">Belongs to the class-I pyridine nucleotide-disulfide oxidoreductase family.</text>
</comment>
<evidence type="ECO:0000256" key="2">
    <source>
        <dbReference type="ARBA" id="ARBA00012608"/>
    </source>
</evidence>
<feature type="domain" description="FAD/NAD(P)-binding" evidence="16">
    <location>
        <begin position="7"/>
        <end position="330"/>
    </location>
</feature>
<evidence type="ECO:0000256" key="9">
    <source>
        <dbReference type="ARBA" id="ARBA00023284"/>
    </source>
</evidence>
<dbReference type="EMBL" id="QHJQ01000004">
    <property type="protein sequence ID" value="PXA04452.1"/>
    <property type="molecule type" value="Genomic_DNA"/>
</dbReference>
<dbReference type="InterPro" id="IPR023753">
    <property type="entry name" value="FAD/NAD-binding_dom"/>
</dbReference>
<dbReference type="InterPro" id="IPR001100">
    <property type="entry name" value="Pyr_nuc-diS_OxRdtase"/>
</dbReference>
<evidence type="ECO:0000259" key="16">
    <source>
        <dbReference type="Pfam" id="PF07992"/>
    </source>
</evidence>
<dbReference type="InterPro" id="IPR036188">
    <property type="entry name" value="FAD/NAD-bd_sf"/>
</dbReference>
<comment type="miscellaneous">
    <text evidence="14">The active site is a redox-active disulfide bond.</text>
</comment>
<evidence type="ECO:0000256" key="3">
    <source>
        <dbReference type="ARBA" id="ARBA00016961"/>
    </source>
</evidence>
<comment type="catalytic activity">
    <reaction evidence="10 14">
        <text>N(6)-[(R)-dihydrolipoyl]-L-lysyl-[protein] + NAD(+) = N(6)-[(R)-lipoyl]-L-lysyl-[protein] + NADH + H(+)</text>
        <dbReference type="Rhea" id="RHEA:15045"/>
        <dbReference type="Rhea" id="RHEA-COMP:10474"/>
        <dbReference type="Rhea" id="RHEA-COMP:10475"/>
        <dbReference type="ChEBI" id="CHEBI:15378"/>
        <dbReference type="ChEBI" id="CHEBI:57540"/>
        <dbReference type="ChEBI" id="CHEBI:57945"/>
        <dbReference type="ChEBI" id="CHEBI:83099"/>
        <dbReference type="ChEBI" id="CHEBI:83100"/>
        <dbReference type="EC" id="1.8.1.4"/>
    </reaction>
</comment>
<name>A0A317ZHJ4_9BACT</name>
<dbReference type="PIRSF" id="PIRSF000350">
    <property type="entry name" value="Mercury_reductase_MerA"/>
    <property type="match status" value="1"/>
</dbReference>
<evidence type="ECO:0000256" key="8">
    <source>
        <dbReference type="ARBA" id="ARBA00023157"/>
    </source>
</evidence>
<dbReference type="Pfam" id="PF07992">
    <property type="entry name" value="Pyr_redox_2"/>
    <property type="match status" value="1"/>
</dbReference>
<reference evidence="17 18" key="1">
    <citation type="submission" date="2018-05" db="EMBL/GenBank/DDBJ databases">
        <title>Coraliomargarita sinensis sp. nov., isolated from a marine solar saltern.</title>
        <authorList>
            <person name="Zhou L.Y."/>
        </authorList>
    </citation>
    <scope>NUCLEOTIDE SEQUENCE [LARGE SCALE GENOMIC DNA]</scope>
    <source>
        <strain evidence="17 18">WN38</strain>
    </source>
</reference>
<evidence type="ECO:0000313" key="17">
    <source>
        <dbReference type="EMBL" id="PXA04452.1"/>
    </source>
</evidence>
<dbReference type="GO" id="GO:0004148">
    <property type="term" value="F:dihydrolipoyl dehydrogenase (NADH) activity"/>
    <property type="evidence" value="ECO:0007669"/>
    <property type="project" value="UniProtKB-EC"/>
</dbReference>
<dbReference type="InterPro" id="IPR050151">
    <property type="entry name" value="Class-I_Pyr_Nuc-Dis_Oxidored"/>
</dbReference>
<evidence type="ECO:0000256" key="1">
    <source>
        <dbReference type="ARBA" id="ARBA00007532"/>
    </source>
</evidence>
<accession>A0A317ZHJ4</accession>
<dbReference type="PRINTS" id="PR00411">
    <property type="entry name" value="PNDRDTASEI"/>
</dbReference>
<dbReference type="InterPro" id="IPR004099">
    <property type="entry name" value="Pyr_nucl-diS_OxRdtase_dimer"/>
</dbReference>
<dbReference type="AlphaFoldDB" id="A0A317ZHJ4"/>
<keyword evidence="4 14" id="KW-0285">Flavoprotein</keyword>
<keyword evidence="7 12" id="KW-0520">NAD</keyword>
<evidence type="ECO:0000256" key="14">
    <source>
        <dbReference type="RuleBase" id="RU003692"/>
    </source>
</evidence>
<feature type="binding site" evidence="12">
    <location>
        <position position="315"/>
    </location>
    <ligand>
        <name>FAD</name>
        <dbReference type="ChEBI" id="CHEBI:57692"/>
    </ligand>
</feature>
<dbReference type="SUPFAM" id="SSF51905">
    <property type="entry name" value="FAD/NAD(P)-binding domain"/>
    <property type="match status" value="1"/>
</dbReference>
<protein>
    <recommendedName>
        <fullName evidence="3 14">Dihydrolipoyl dehydrogenase</fullName>
        <ecNumber evidence="2 14">1.8.1.4</ecNumber>
    </recommendedName>
</protein>
<dbReference type="GO" id="GO:0006103">
    <property type="term" value="P:2-oxoglutarate metabolic process"/>
    <property type="evidence" value="ECO:0007669"/>
    <property type="project" value="TreeGrafter"/>
</dbReference>
<feature type="domain" description="Pyridine nucleotide-disulphide oxidoreductase dimerisation" evidence="15">
    <location>
        <begin position="349"/>
        <end position="458"/>
    </location>
</feature>
<comment type="cofactor">
    <cofactor evidence="12 14">
        <name>FAD</name>
        <dbReference type="ChEBI" id="CHEBI:57692"/>
    </cofactor>
    <text evidence="12 14">Binds 1 FAD per subunit.</text>
</comment>
<evidence type="ECO:0000256" key="12">
    <source>
        <dbReference type="PIRSR" id="PIRSR000350-3"/>
    </source>
</evidence>
<evidence type="ECO:0000259" key="15">
    <source>
        <dbReference type="Pfam" id="PF02852"/>
    </source>
</evidence>
<dbReference type="InParanoid" id="A0A317ZHJ4"/>
<dbReference type="GO" id="GO:0005737">
    <property type="term" value="C:cytoplasm"/>
    <property type="evidence" value="ECO:0007669"/>
    <property type="project" value="UniProtKB-ARBA"/>
</dbReference>
<keyword evidence="6 14" id="KW-0560">Oxidoreductase</keyword>
<feature type="binding site" evidence="12">
    <location>
        <begin position="146"/>
        <end position="148"/>
    </location>
    <ligand>
        <name>FAD</name>
        <dbReference type="ChEBI" id="CHEBI:57692"/>
    </ligand>
</feature>
<keyword evidence="18" id="KW-1185">Reference proteome</keyword>
<comment type="caution">
    <text evidence="17">The sequence shown here is derived from an EMBL/GenBank/DDBJ whole genome shotgun (WGS) entry which is preliminary data.</text>
</comment>
<evidence type="ECO:0000256" key="6">
    <source>
        <dbReference type="ARBA" id="ARBA00023002"/>
    </source>
</evidence>
<dbReference type="SUPFAM" id="SSF55424">
    <property type="entry name" value="FAD/NAD-linked reductases, dimerisation (C-terminal) domain"/>
    <property type="match status" value="1"/>
</dbReference>
<keyword evidence="5 12" id="KW-0274">FAD</keyword>
<dbReference type="RefSeq" id="WP_110130902.1">
    <property type="nucleotide sequence ID" value="NZ_QHJQ01000004.1"/>
</dbReference>
<dbReference type="PANTHER" id="PTHR22912">
    <property type="entry name" value="DISULFIDE OXIDOREDUCTASE"/>
    <property type="match status" value="1"/>
</dbReference>
<feature type="binding site" evidence="12">
    <location>
        <begin position="183"/>
        <end position="190"/>
    </location>
    <ligand>
        <name>NAD(+)</name>
        <dbReference type="ChEBI" id="CHEBI:57540"/>
    </ligand>
</feature>
<dbReference type="Pfam" id="PF02852">
    <property type="entry name" value="Pyr_redox_dim"/>
    <property type="match status" value="1"/>
</dbReference>
<dbReference type="PANTHER" id="PTHR22912:SF151">
    <property type="entry name" value="DIHYDROLIPOYL DEHYDROGENASE, MITOCHONDRIAL"/>
    <property type="match status" value="1"/>
</dbReference>
<dbReference type="GO" id="GO:0050660">
    <property type="term" value="F:flavin adenine dinucleotide binding"/>
    <property type="evidence" value="ECO:0007669"/>
    <property type="project" value="InterPro"/>
</dbReference>
<evidence type="ECO:0000256" key="13">
    <source>
        <dbReference type="PIRSR" id="PIRSR000350-4"/>
    </source>
</evidence>
<sequence length="469" mass="49747">MSQEQPFDIAVIGSGPGGYVAAIKAAQLGFKTAIVEKSKSLGGTCLNVGCIPSKALLHSTEMYHFAAHGADDHGIDLTNLSINIEKLMAKKDKIVSQLCGGVSQLMKANKITVFNGLGTLKDNGKIEIRGGKSEEEITAKHIIIATGSASVELPFLPFDGETVVSSTEAIAFDEVPKKMVVVGAGAIGLELGSVWSRLGAQVDVIEFLPLIAPTFDKDVSKMAERVFKKQGMNFHLSTKVTGLKKEGGKNILTAENKKGEEIEFECDKVLVSVGRKPFTESLGLEGIGIETDDKGRIPVNEHFKTSVDGVYAIGDVIAGPMLAHKAEEEGVACVERIAGEAGHVNYDVIPNVIYTEPEISSVGMTQEEAKEKGLDVKVGKFNMMANGRAIAMDGTDGFAKVIADKETDRILGVQIIAKGSSEMIASAVAHMEYGGSAEDLGRTIHAHPTMSEALKEAALAVDKKAIHSV</sequence>
<organism evidence="17 18">
    <name type="scientific">Coraliomargarita sinensis</name>
    <dbReference type="NCBI Taxonomy" id="2174842"/>
    <lineage>
        <taxon>Bacteria</taxon>
        <taxon>Pseudomonadati</taxon>
        <taxon>Verrucomicrobiota</taxon>
        <taxon>Opitutia</taxon>
        <taxon>Puniceicoccales</taxon>
        <taxon>Coraliomargaritaceae</taxon>
        <taxon>Coraliomargarita</taxon>
    </lineage>
</organism>
<evidence type="ECO:0000256" key="4">
    <source>
        <dbReference type="ARBA" id="ARBA00022630"/>
    </source>
</evidence>
<dbReference type="Proteomes" id="UP000247099">
    <property type="component" value="Unassembled WGS sequence"/>
</dbReference>
<evidence type="ECO:0000313" key="18">
    <source>
        <dbReference type="Proteomes" id="UP000247099"/>
    </source>
</evidence>
<evidence type="ECO:0000256" key="5">
    <source>
        <dbReference type="ARBA" id="ARBA00022827"/>
    </source>
</evidence>
<evidence type="ECO:0000256" key="11">
    <source>
        <dbReference type="PIRSR" id="PIRSR000350-2"/>
    </source>
</evidence>
<dbReference type="FunCoup" id="A0A317ZHJ4">
    <property type="interactions" value="537"/>
</dbReference>
<evidence type="ECO:0000256" key="10">
    <source>
        <dbReference type="ARBA" id="ARBA00049187"/>
    </source>
</evidence>
<evidence type="ECO:0000256" key="7">
    <source>
        <dbReference type="ARBA" id="ARBA00023027"/>
    </source>
</evidence>
<feature type="binding site" evidence="12">
    <location>
        <begin position="321"/>
        <end position="324"/>
    </location>
    <ligand>
        <name>FAD</name>
        <dbReference type="ChEBI" id="CHEBI:57692"/>
    </ligand>
</feature>
<feature type="binding site" evidence="12">
    <location>
        <position position="274"/>
    </location>
    <ligand>
        <name>NAD(+)</name>
        <dbReference type="ChEBI" id="CHEBI:57540"/>
    </ligand>
</feature>
<feature type="disulfide bond" description="Redox-active" evidence="13">
    <location>
        <begin position="45"/>
        <end position="50"/>
    </location>
</feature>
<feature type="binding site" evidence="12">
    <location>
        <position position="54"/>
    </location>
    <ligand>
        <name>FAD</name>
        <dbReference type="ChEBI" id="CHEBI:57692"/>
    </ligand>
</feature>
<dbReference type="PRINTS" id="PR00368">
    <property type="entry name" value="FADPNR"/>
</dbReference>
<feature type="binding site" evidence="12">
    <location>
        <position position="206"/>
    </location>
    <ligand>
        <name>NAD(+)</name>
        <dbReference type="ChEBI" id="CHEBI:57540"/>
    </ligand>
</feature>
<dbReference type="Gene3D" id="3.30.390.30">
    <property type="match status" value="1"/>
</dbReference>
<dbReference type="PROSITE" id="PS00076">
    <property type="entry name" value="PYRIDINE_REDOX_1"/>
    <property type="match status" value="1"/>
</dbReference>
<dbReference type="OrthoDB" id="9800167at2"/>
<proteinExistence type="inferred from homology"/>
<dbReference type="FunFam" id="3.30.390.30:FF:000001">
    <property type="entry name" value="Dihydrolipoyl dehydrogenase"/>
    <property type="match status" value="1"/>
</dbReference>
<dbReference type="FunFam" id="3.50.50.60:FF:000001">
    <property type="entry name" value="Dihydrolipoyl dehydrogenase, mitochondrial"/>
    <property type="match status" value="1"/>
</dbReference>
<dbReference type="InterPro" id="IPR006258">
    <property type="entry name" value="Lipoamide_DH"/>
</dbReference>
<keyword evidence="9 14" id="KW-0676">Redox-active center</keyword>
<dbReference type="InterPro" id="IPR016156">
    <property type="entry name" value="FAD/NAD-linked_Rdtase_dimer_sf"/>
</dbReference>
<keyword evidence="8" id="KW-1015">Disulfide bond</keyword>
<feature type="binding site" evidence="12">
    <location>
        <position position="118"/>
    </location>
    <ligand>
        <name>FAD</name>
        <dbReference type="ChEBI" id="CHEBI:57692"/>
    </ligand>
</feature>
<dbReference type="NCBIfam" id="TIGR01350">
    <property type="entry name" value="lipoamide_DH"/>
    <property type="match status" value="1"/>
</dbReference>
<keyword evidence="12" id="KW-0547">Nucleotide-binding</keyword>
<dbReference type="Gene3D" id="3.50.50.60">
    <property type="entry name" value="FAD/NAD(P)-binding domain"/>
    <property type="match status" value="2"/>
</dbReference>
<dbReference type="EC" id="1.8.1.4" evidence="2 14"/>
<feature type="active site" description="Proton acceptor" evidence="11">
    <location>
        <position position="447"/>
    </location>
</feature>